<evidence type="ECO:0000313" key="6">
    <source>
        <dbReference type="EMBL" id="ACZ21313.1"/>
    </source>
</evidence>
<gene>
    <name evidence="6" type="ordered locus">Sked_13730</name>
</gene>
<reference evidence="6 7" key="1">
    <citation type="journal article" date="2009" name="Stand. Genomic Sci.">
        <title>Complete genome sequence of Sanguibacter keddieii type strain (ST-74).</title>
        <authorList>
            <person name="Ivanova N."/>
            <person name="Sikorski J."/>
            <person name="Sims D."/>
            <person name="Brettin T."/>
            <person name="Detter J.C."/>
            <person name="Han C."/>
            <person name="Lapidus A."/>
            <person name="Copeland A."/>
            <person name="Glavina Del Rio T."/>
            <person name="Nolan M."/>
            <person name="Chen F."/>
            <person name="Lucas S."/>
            <person name="Tice H."/>
            <person name="Cheng J.F."/>
            <person name="Bruce D."/>
            <person name="Goodwin L."/>
            <person name="Pitluck S."/>
            <person name="Pati A."/>
            <person name="Mavromatis K."/>
            <person name="Chen A."/>
            <person name="Palaniappan K."/>
            <person name="D'haeseleer P."/>
            <person name="Chain P."/>
            <person name="Bristow J."/>
            <person name="Eisen J.A."/>
            <person name="Markowitz V."/>
            <person name="Hugenholtz P."/>
            <person name="Goker M."/>
            <person name="Pukall R."/>
            <person name="Klenk H.P."/>
            <person name="Kyrpides N.C."/>
        </authorList>
    </citation>
    <scope>NUCLEOTIDE SEQUENCE [LARGE SCALE GENOMIC DNA]</scope>
    <source>
        <strain evidence="7">ATCC 51767 / DSM 10542 / NCFB 3025 / ST-74</strain>
    </source>
</reference>
<dbReference type="eggNOG" id="COG1309">
    <property type="taxonomic scope" value="Bacteria"/>
</dbReference>
<dbReference type="InterPro" id="IPR001647">
    <property type="entry name" value="HTH_TetR"/>
</dbReference>
<dbReference type="PROSITE" id="PS50977">
    <property type="entry name" value="HTH_TETR_2"/>
    <property type="match status" value="1"/>
</dbReference>
<evidence type="ECO:0000256" key="3">
    <source>
        <dbReference type="ARBA" id="ARBA00023163"/>
    </source>
</evidence>
<dbReference type="Gene3D" id="1.10.357.10">
    <property type="entry name" value="Tetracycline Repressor, domain 2"/>
    <property type="match status" value="1"/>
</dbReference>
<dbReference type="InterPro" id="IPR041479">
    <property type="entry name" value="TetR_CgmR_C"/>
</dbReference>
<feature type="DNA-binding region" description="H-T-H motif" evidence="4">
    <location>
        <begin position="26"/>
        <end position="45"/>
    </location>
</feature>
<dbReference type="AlphaFoldDB" id="D1BF17"/>
<accession>D1BF17</accession>
<dbReference type="PANTHER" id="PTHR30055:SF234">
    <property type="entry name" value="HTH-TYPE TRANSCRIPTIONAL REGULATOR BETI"/>
    <property type="match status" value="1"/>
</dbReference>
<dbReference type="GO" id="GO:0003700">
    <property type="term" value="F:DNA-binding transcription factor activity"/>
    <property type="evidence" value="ECO:0007669"/>
    <property type="project" value="TreeGrafter"/>
</dbReference>
<dbReference type="Pfam" id="PF17937">
    <property type="entry name" value="TetR_C_28"/>
    <property type="match status" value="1"/>
</dbReference>
<evidence type="ECO:0000259" key="5">
    <source>
        <dbReference type="PROSITE" id="PS50977"/>
    </source>
</evidence>
<sequence>MRTSKRTMILDAATRVIQRAGVTAVTFDSVAAEAGLTRGGIMYHFPSREELLTALHEHEADAWDALMARTAGKSADEATVDERLSAYVRVCTESATRAELQLLLEAVSTPEHMSPWTSVMNRWAPPVDPAAVTQEDPEAVWRLVARLAADGLWMHEALSDQPLSPEVRATIAELLARRTPL</sequence>
<dbReference type="EMBL" id="CP001819">
    <property type="protein sequence ID" value="ACZ21313.1"/>
    <property type="molecule type" value="Genomic_DNA"/>
</dbReference>
<dbReference type="InterPro" id="IPR009057">
    <property type="entry name" value="Homeodomain-like_sf"/>
</dbReference>
<organism evidence="6 7">
    <name type="scientific">Sanguibacter keddieii (strain ATCC 51767 / DSM 10542 / NCFB 3025 / ST-74)</name>
    <dbReference type="NCBI Taxonomy" id="446469"/>
    <lineage>
        <taxon>Bacteria</taxon>
        <taxon>Bacillati</taxon>
        <taxon>Actinomycetota</taxon>
        <taxon>Actinomycetes</taxon>
        <taxon>Micrococcales</taxon>
        <taxon>Sanguibacteraceae</taxon>
        <taxon>Sanguibacter</taxon>
    </lineage>
</organism>
<keyword evidence="3" id="KW-0804">Transcription</keyword>
<dbReference type="SUPFAM" id="SSF46689">
    <property type="entry name" value="Homeodomain-like"/>
    <property type="match status" value="1"/>
</dbReference>
<protein>
    <submittedName>
        <fullName evidence="6">Transcriptional regulator, TetR family</fullName>
    </submittedName>
</protein>
<dbReference type="OrthoDB" id="9806334at2"/>
<dbReference type="KEGG" id="ske:Sked_13730"/>
<dbReference type="HOGENOM" id="CLU_091687_3_0_11"/>
<dbReference type="Pfam" id="PF00440">
    <property type="entry name" value="TetR_N"/>
    <property type="match status" value="1"/>
</dbReference>
<evidence type="ECO:0000256" key="1">
    <source>
        <dbReference type="ARBA" id="ARBA00023015"/>
    </source>
</evidence>
<evidence type="ECO:0000313" key="7">
    <source>
        <dbReference type="Proteomes" id="UP000000322"/>
    </source>
</evidence>
<dbReference type="PRINTS" id="PR00455">
    <property type="entry name" value="HTHTETR"/>
</dbReference>
<dbReference type="InterPro" id="IPR036271">
    <property type="entry name" value="Tet_transcr_reg_TetR-rel_C_sf"/>
</dbReference>
<dbReference type="STRING" id="446469.Sked_13730"/>
<proteinExistence type="predicted"/>
<name>D1BF17_SANKS</name>
<dbReference type="GO" id="GO:0000976">
    <property type="term" value="F:transcription cis-regulatory region binding"/>
    <property type="evidence" value="ECO:0007669"/>
    <property type="project" value="TreeGrafter"/>
</dbReference>
<keyword evidence="7" id="KW-1185">Reference proteome</keyword>
<feature type="domain" description="HTH tetR-type" evidence="5">
    <location>
        <begin position="3"/>
        <end position="63"/>
    </location>
</feature>
<keyword evidence="1" id="KW-0805">Transcription regulation</keyword>
<dbReference type="Proteomes" id="UP000000322">
    <property type="component" value="Chromosome"/>
</dbReference>
<dbReference type="SUPFAM" id="SSF48498">
    <property type="entry name" value="Tetracyclin repressor-like, C-terminal domain"/>
    <property type="match status" value="1"/>
</dbReference>
<evidence type="ECO:0000256" key="4">
    <source>
        <dbReference type="PROSITE-ProRule" id="PRU00335"/>
    </source>
</evidence>
<evidence type="ECO:0000256" key="2">
    <source>
        <dbReference type="ARBA" id="ARBA00023125"/>
    </source>
</evidence>
<dbReference type="PANTHER" id="PTHR30055">
    <property type="entry name" value="HTH-TYPE TRANSCRIPTIONAL REGULATOR RUTR"/>
    <property type="match status" value="1"/>
</dbReference>
<dbReference type="InterPro" id="IPR050109">
    <property type="entry name" value="HTH-type_TetR-like_transc_reg"/>
</dbReference>
<keyword evidence="2 4" id="KW-0238">DNA-binding</keyword>